<dbReference type="EC" id="2.7.1.-" evidence="13"/>
<dbReference type="Gene3D" id="3.40.50.10330">
    <property type="entry name" value="Probable inorganic polyphosphate/atp-NAD kinase, domain 1"/>
    <property type="match status" value="1"/>
</dbReference>
<keyword evidence="4" id="KW-0479">Metal-binding</keyword>
<keyword evidence="14" id="KW-1185">Reference proteome</keyword>
<dbReference type="InterPro" id="IPR005218">
    <property type="entry name" value="Diacylglycerol/lipid_kinase"/>
</dbReference>
<keyword evidence="6 13" id="KW-0418">Kinase</keyword>
<evidence type="ECO:0000256" key="11">
    <source>
        <dbReference type="ARBA" id="ARBA00023264"/>
    </source>
</evidence>
<evidence type="ECO:0000256" key="7">
    <source>
        <dbReference type="ARBA" id="ARBA00022840"/>
    </source>
</evidence>
<gene>
    <name evidence="13" type="ORF">ACFFIC_10585</name>
</gene>
<evidence type="ECO:0000256" key="4">
    <source>
        <dbReference type="ARBA" id="ARBA00022723"/>
    </source>
</evidence>
<evidence type="ECO:0000256" key="3">
    <source>
        <dbReference type="ARBA" id="ARBA00022679"/>
    </source>
</evidence>
<reference evidence="13 14" key="1">
    <citation type="submission" date="2024-09" db="EMBL/GenBank/DDBJ databases">
        <authorList>
            <person name="Sun Q."/>
            <person name="Mori K."/>
        </authorList>
    </citation>
    <scope>NUCLEOTIDE SEQUENCE [LARGE SCALE GENOMIC DNA]</scope>
    <source>
        <strain evidence="13 14">CCM 7468</strain>
    </source>
</reference>
<evidence type="ECO:0000313" key="14">
    <source>
        <dbReference type="Proteomes" id="UP001589789"/>
    </source>
</evidence>
<dbReference type="PROSITE" id="PS50146">
    <property type="entry name" value="DAGK"/>
    <property type="match status" value="1"/>
</dbReference>
<keyword evidence="9" id="KW-0443">Lipid metabolism</keyword>
<evidence type="ECO:0000256" key="10">
    <source>
        <dbReference type="ARBA" id="ARBA00023209"/>
    </source>
</evidence>
<name>A0ABV6IQV0_9PROT</name>
<proteinExistence type="predicted"/>
<evidence type="ECO:0000256" key="9">
    <source>
        <dbReference type="ARBA" id="ARBA00023098"/>
    </source>
</evidence>
<keyword evidence="10" id="KW-0594">Phospholipid biosynthesis</keyword>
<dbReference type="NCBIfam" id="NF009604">
    <property type="entry name" value="PRK13057.1"/>
    <property type="match status" value="1"/>
</dbReference>
<keyword evidence="8" id="KW-0460">Magnesium</keyword>
<dbReference type="SUPFAM" id="SSF111331">
    <property type="entry name" value="NAD kinase/diacylglycerol kinase-like"/>
    <property type="match status" value="1"/>
</dbReference>
<accession>A0ABV6IQV0</accession>
<evidence type="ECO:0000259" key="12">
    <source>
        <dbReference type="PROSITE" id="PS50146"/>
    </source>
</evidence>
<comment type="cofactor">
    <cofactor evidence="1">
        <name>Mg(2+)</name>
        <dbReference type="ChEBI" id="CHEBI:18420"/>
    </cofactor>
</comment>
<sequence length="313" mass="33975">MTTETDSTPLGAVPEAGAPRRALFVVNTKSRRGREGAAVAAEALEAGGIELVHGECADAGRLRDTIRDQASSIDMVVLGGGDGTMNAAAPALLETGLPLGILPLGTANDLARTLGIPTELEQAARVVTGGWMRRIDLGEVNGHPFFNVASIGLSVQVTRELTRDLKRRWGRLGYALATGRALWNMRPFRAEIRHDGEVRKVRTLQIAVGNGRYYGGGMTIEEGAAIDDGRLNLYSLEFERLWKLTLIYPAFRAGRHGLWHEVRTASAEEAEIRTRRPKAVNTDGELATQTPARFRVLRQAVRVLAPRPAVAQD</sequence>
<dbReference type="NCBIfam" id="TIGR00147">
    <property type="entry name" value="YegS/Rv2252/BmrU family lipid kinase"/>
    <property type="match status" value="1"/>
</dbReference>
<dbReference type="SMART" id="SM00046">
    <property type="entry name" value="DAGKc"/>
    <property type="match status" value="1"/>
</dbReference>
<dbReference type="InterPro" id="IPR017438">
    <property type="entry name" value="ATP-NAD_kinase_N"/>
</dbReference>
<dbReference type="InterPro" id="IPR045540">
    <property type="entry name" value="YegS/DAGK_C"/>
</dbReference>
<dbReference type="InterPro" id="IPR001206">
    <property type="entry name" value="Diacylglycerol_kinase_cat_dom"/>
</dbReference>
<dbReference type="PANTHER" id="PTHR12358:SF106">
    <property type="entry name" value="LIPID KINASE YEGS"/>
    <property type="match status" value="1"/>
</dbReference>
<keyword evidence="3 13" id="KW-0808">Transferase</keyword>
<evidence type="ECO:0000256" key="8">
    <source>
        <dbReference type="ARBA" id="ARBA00022842"/>
    </source>
</evidence>
<dbReference type="PANTHER" id="PTHR12358">
    <property type="entry name" value="SPHINGOSINE KINASE"/>
    <property type="match status" value="1"/>
</dbReference>
<dbReference type="Pfam" id="PF19279">
    <property type="entry name" value="YegS_C"/>
    <property type="match status" value="1"/>
</dbReference>
<evidence type="ECO:0000256" key="2">
    <source>
        <dbReference type="ARBA" id="ARBA00022516"/>
    </source>
</evidence>
<organism evidence="13 14">
    <name type="scientific">Muricoccus vinaceus</name>
    <dbReference type="NCBI Taxonomy" id="424704"/>
    <lineage>
        <taxon>Bacteria</taxon>
        <taxon>Pseudomonadati</taxon>
        <taxon>Pseudomonadota</taxon>
        <taxon>Alphaproteobacteria</taxon>
        <taxon>Acetobacterales</taxon>
        <taxon>Roseomonadaceae</taxon>
        <taxon>Muricoccus</taxon>
    </lineage>
</organism>
<evidence type="ECO:0000256" key="5">
    <source>
        <dbReference type="ARBA" id="ARBA00022741"/>
    </source>
</evidence>
<dbReference type="InterPro" id="IPR016064">
    <property type="entry name" value="NAD/diacylglycerol_kinase_sf"/>
</dbReference>
<feature type="domain" description="DAGKc" evidence="12">
    <location>
        <begin position="17"/>
        <end position="144"/>
    </location>
</feature>
<keyword evidence="5" id="KW-0547">Nucleotide-binding</keyword>
<keyword evidence="11" id="KW-1208">Phospholipid metabolism</keyword>
<dbReference type="InterPro" id="IPR050187">
    <property type="entry name" value="Lipid_Phosphate_FormReg"/>
</dbReference>
<dbReference type="Pfam" id="PF00781">
    <property type="entry name" value="DAGK_cat"/>
    <property type="match status" value="1"/>
</dbReference>
<evidence type="ECO:0000256" key="6">
    <source>
        <dbReference type="ARBA" id="ARBA00022777"/>
    </source>
</evidence>
<keyword evidence="2" id="KW-0444">Lipid biosynthesis</keyword>
<dbReference type="RefSeq" id="WP_377050130.1">
    <property type="nucleotide sequence ID" value="NZ_JBHLVZ010000020.1"/>
</dbReference>
<dbReference type="GO" id="GO:0016301">
    <property type="term" value="F:kinase activity"/>
    <property type="evidence" value="ECO:0007669"/>
    <property type="project" value="UniProtKB-KW"/>
</dbReference>
<dbReference type="EMBL" id="JBHLVZ010000020">
    <property type="protein sequence ID" value="MFC0385989.1"/>
    <property type="molecule type" value="Genomic_DNA"/>
</dbReference>
<comment type="caution">
    <text evidence="13">The sequence shown here is derived from an EMBL/GenBank/DDBJ whole genome shotgun (WGS) entry which is preliminary data.</text>
</comment>
<dbReference type="Proteomes" id="UP001589789">
    <property type="component" value="Unassembled WGS sequence"/>
</dbReference>
<evidence type="ECO:0000256" key="1">
    <source>
        <dbReference type="ARBA" id="ARBA00001946"/>
    </source>
</evidence>
<evidence type="ECO:0000313" key="13">
    <source>
        <dbReference type="EMBL" id="MFC0385989.1"/>
    </source>
</evidence>
<protein>
    <submittedName>
        <fullName evidence="13">Lipid kinase</fullName>
        <ecNumber evidence="13">2.7.1.-</ecNumber>
    </submittedName>
</protein>
<dbReference type="Gene3D" id="2.60.200.40">
    <property type="match status" value="1"/>
</dbReference>
<keyword evidence="7" id="KW-0067">ATP-binding</keyword>